<dbReference type="Proteomes" id="UP000825799">
    <property type="component" value="Chromosome"/>
</dbReference>
<accession>A0ABX8WHT4</accession>
<reference evidence="2 3" key="1">
    <citation type="submission" date="2021-08" db="EMBL/GenBank/DDBJ databases">
        <title>Devosia salina sp. nov., isolated from the South China Sea sediment.</title>
        <authorList>
            <person name="Zhou Z."/>
        </authorList>
    </citation>
    <scope>NUCLEOTIDE SEQUENCE [LARGE SCALE GENOMIC DNA]</scope>
    <source>
        <strain evidence="2 3">SCS-3</strain>
    </source>
</reference>
<feature type="region of interest" description="Disordered" evidence="1">
    <location>
        <begin position="81"/>
        <end position="100"/>
    </location>
</feature>
<keyword evidence="3" id="KW-1185">Reference proteome</keyword>
<sequence>MMFLLRSAFWLTLAFLVIRPGMGEDVSNGAGQLSRDAMARGSQFVAEQIEAIECSDIQCFGGKALATAALQATPLAGAPMHGSPANLPVPLPRPRPDRAG</sequence>
<gene>
    <name evidence="2" type="ORF">K1X15_04930</name>
</gene>
<evidence type="ECO:0000313" key="3">
    <source>
        <dbReference type="Proteomes" id="UP000825799"/>
    </source>
</evidence>
<evidence type="ECO:0000256" key="1">
    <source>
        <dbReference type="SAM" id="MobiDB-lite"/>
    </source>
</evidence>
<proteinExistence type="predicted"/>
<dbReference type="EMBL" id="CP080590">
    <property type="protein sequence ID" value="QYO77913.1"/>
    <property type="molecule type" value="Genomic_DNA"/>
</dbReference>
<protein>
    <submittedName>
        <fullName evidence="2">Uncharacterized protein</fullName>
    </submittedName>
</protein>
<evidence type="ECO:0000313" key="2">
    <source>
        <dbReference type="EMBL" id="QYO77913.1"/>
    </source>
</evidence>
<organism evidence="2 3">
    <name type="scientific">Devosia salina</name>
    <dbReference type="NCBI Taxonomy" id="2860336"/>
    <lineage>
        <taxon>Bacteria</taxon>
        <taxon>Pseudomonadati</taxon>
        <taxon>Pseudomonadota</taxon>
        <taxon>Alphaproteobacteria</taxon>
        <taxon>Hyphomicrobiales</taxon>
        <taxon>Devosiaceae</taxon>
        <taxon>Devosia</taxon>
    </lineage>
</organism>
<dbReference type="RefSeq" id="WP_220306374.1">
    <property type="nucleotide sequence ID" value="NZ_CP080590.1"/>
</dbReference>
<name>A0ABX8WHT4_9HYPH</name>